<name>A0AAN7V1F2_9PEZI</name>
<reference evidence="2 3" key="1">
    <citation type="submission" date="2023-10" db="EMBL/GenBank/DDBJ databases">
        <title>Draft genome sequence of Xylaria bambusicola isolate GMP-LS, the root and basal stem rot pathogen of sugarcane in Indonesia.</title>
        <authorList>
            <person name="Selvaraj P."/>
            <person name="Muralishankar V."/>
            <person name="Muruganantham S."/>
            <person name="Sp S."/>
            <person name="Haryani S."/>
            <person name="Lau K.J.X."/>
            <person name="Naqvi N.I."/>
        </authorList>
    </citation>
    <scope>NUCLEOTIDE SEQUENCE [LARGE SCALE GENOMIC DNA]</scope>
    <source>
        <strain evidence="2">GMP-LS</strain>
    </source>
</reference>
<evidence type="ECO:0000313" key="3">
    <source>
        <dbReference type="Proteomes" id="UP001305414"/>
    </source>
</evidence>
<keyword evidence="3" id="KW-1185">Reference proteome</keyword>
<dbReference type="EMBL" id="JAWHQM010000125">
    <property type="protein sequence ID" value="KAK5637511.1"/>
    <property type="molecule type" value="Genomic_DNA"/>
</dbReference>
<gene>
    <name evidence="2" type="ORF">RRF57_013226</name>
</gene>
<comment type="caution">
    <text evidence="2">The sequence shown here is derived from an EMBL/GenBank/DDBJ whole genome shotgun (WGS) entry which is preliminary data.</text>
</comment>
<protein>
    <submittedName>
        <fullName evidence="2">Uncharacterized protein</fullName>
    </submittedName>
</protein>
<feature type="region of interest" description="Disordered" evidence="1">
    <location>
        <begin position="26"/>
        <end position="93"/>
    </location>
</feature>
<dbReference type="AlphaFoldDB" id="A0AAN7V1F2"/>
<evidence type="ECO:0000313" key="2">
    <source>
        <dbReference type="EMBL" id="KAK5637511.1"/>
    </source>
</evidence>
<accession>A0AAN7V1F2</accession>
<feature type="compositionally biased region" description="Acidic residues" evidence="1">
    <location>
        <begin position="80"/>
        <end position="93"/>
    </location>
</feature>
<evidence type="ECO:0000256" key="1">
    <source>
        <dbReference type="SAM" id="MobiDB-lite"/>
    </source>
</evidence>
<proteinExistence type="predicted"/>
<organism evidence="2 3">
    <name type="scientific">Xylaria bambusicola</name>
    <dbReference type="NCBI Taxonomy" id="326684"/>
    <lineage>
        <taxon>Eukaryota</taxon>
        <taxon>Fungi</taxon>
        <taxon>Dikarya</taxon>
        <taxon>Ascomycota</taxon>
        <taxon>Pezizomycotina</taxon>
        <taxon>Sordariomycetes</taxon>
        <taxon>Xylariomycetidae</taxon>
        <taxon>Xylariales</taxon>
        <taxon>Xylariaceae</taxon>
        <taxon>Xylaria</taxon>
    </lineage>
</organism>
<dbReference type="Proteomes" id="UP001305414">
    <property type="component" value="Unassembled WGS sequence"/>
</dbReference>
<feature type="compositionally biased region" description="Acidic residues" evidence="1">
    <location>
        <begin position="44"/>
        <end position="73"/>
    </location>
</feature>
<sequence>MADELPDLEHLLDDYGSKMLFKNLEHFDEDDDMNESSDSINNNDDNDEDYEDVDEDCEDDGVSDLESDIDESDVDKSDVDEFNIDESDNNGIR</sequence>